<dbReference type="EMBL" id="CAJNNV010010544">
    <property type="protein sequence ID" value="CAE8598768.1"/>
    <property type="molecule type" value="Genomic_DNA"/>
</dbReference>
<gene>
    <name evidence="1" type="ORF">PGLA1383_LOCUS17161</name>
    <name evidence="2" type="ORF">PGLA1383_LOCUS54843</name>
    <name evidence="3" type="ORF">PGLA2088_LOCUS29033</name>
</gene>
<dbReference type="EMBL" id="CAJNNV010032396">
    <property type="protein sequence ID" value="CAE8639856.1"/>
    <property type="molecule type" value="Genomic_DNA"/>
</dbReference>
<sequence length="88" mass="9405">MTSVVDTKVALRSFRGCVKEKGAASCSAERKALVAGIAGSVKGECAPYVEDFFACFTHRYALSTCNDATVAKMLKCQEQFSGQLLSSQ</sequence>
<dbReference type="EMBL" id="CAJNNW010028141">
    <property type="protein sequence ID" value="CAE8694820.1"/>
    <property type="molecule type" value="Genomic_DNA"/>
</dbReference>
<organism evidence="3 4">
    <name type="scientific">Polarella glacialis</name>
    <name type="common">Dinoflagellate</name>
    <dbReference type="NCBI Taxonomy" id="89957"/>
    <lineage>
        <taxon>Eukaryota</taxon>
        <taxon>Sar</taxon>
        <taxon>Alveolata</taxon>
        <taxon>Dinophyceae</taxon>
        <taxon>Suessiales</taxon>
        <taxon>Suessiaceae</taxon>
        <taxon>Polarella</taxon>
    </lineage>
</organism>
<comment type="caution">
    <text evidence="3">The sequence shown here is derived from an EMBL/GenBank/DDBJ whole genome shotgun (WGS) entry which is preliminary data.</text>
</comment>
<evidence type="ECO:0000313" key="2">
    <source>
        <dbReference type="EMBL" id="CAE8639856.1"/>
    </source>
</evidence>
<dbReference type="AlphaFoldDB" id="A0A813K5U3"/>
<evidence type="ECO:0000313" key="4">
    <source>
        <dbReference type="Proteomes" id="UP000626109"/>
    </source>
</evidence>
<name>A0A813K5U3_POLGL</name>
<protein>
    <recommendedName>
        <fullName evidence="6">COX assembly mitochondrial protein</fullName>
    </recommendedName>
</protein>
<dbReference type="Proteomes" id="UP000654075">
    <property type="component" value="Unassembled WGS sequence"/>
</dbReference>
<dbReference type="Proteomes" id="UP000626109">
    <property type="component" value="Unassembled WGS sequence"/>
</dbReference>
<evidence type="ECO:0000313" key="1">
    <source>
        <dbReference type="EMBL" id="CAE8598768.1"/>
    </source>
</evidence>
<proteinExistence type="predicted"/>
<keyword evidence="5" id="KW-1185">Reference proteome</keyword>
<evidence type="ECO:0008006" key="6">
    <source>
        <dbReference type="Google" id="ProtNLM"/>
    </source>
</evidence>
<reference evidence="3" key="1">
    <citation type="submission" date="2021-02" db="EMBL/GenBank/DDBJ databases">
        <authorList>
            <person name="Dougan E. K."/>
            <person name="Rhodes N."/>
            <person name="Thang M."/>
            <person name="Chan C."/>
        </authorList>
    </citation>
    <scope>NUCLEOTIDE SEQUENCE</scope>
</reference>
<evidence type="ECO:0000313" key="3">
    <source>
        <dbReference type="EMBL" id="CAE8694820.1"/>
    </source>
</evidence>
<dbReference type="OrthoDB" id="444981at2759"/>
<dbReference type="OMA" id="MISRECL"/>
<accession>A0A813K5U3</accession>
<evidence type="ECO:0000313" key="5">
    <source>
        <dbReference type="Proteomes" id="UP000654075"/>
    </source>
</evidence>